<proteinExistence type="predicted"/>
<sequence length="278" mass="31980">MIPLRQYLLVFGTFARNSLIRDMTFRANFIIEFLSSLSWVFMNLGFYILIFRYTPSLGVGTGWGKYEFFAFTGTGLMINSLAAMLFMTNADNFGNFVRQGNLDFLLLKPIDTQFIVSLQRVEWSSSGNFLVGLFLLLYSLRQMNYVPSAITTALYIVYIICGLLILYSLMFMMASTSVWLGRNETLFDFWFYIVNFARYPMEIYEGRFGRPFRWFFTFIIPVLVAVNVPARFIARPLKPQTAQDWALAGFTIVATVAMLVLCRLVFLAALRSYRSASS</sequence>
<feature type="transmembrane region" description="Helical" evidence="1">
    <location>
        <begin position="123"/>
        <end position="140"/>
    </location>
</feature>
<dbReference type="KEGG" id="ttf:THTE_0814"/>
<dbReference type="Proteomes" id="UP000215086">
    <property type="component" value="Chromosome"/>
</dbReference>
<reference evidence="2 3" key="1">
    <citation type="journal article" name="Front. Microbiol.">
        <title>Sugar Metabolism of the First Thermophilic Planctomycete Thermogutta terrifontis: Comparative Genomic and Transcriptomic Approaches.</title>
        <authorList>
            <person name="Elcheninov A.G."/>
            <person name="Menzel P."/>
            <person name="Gudbergsdottir S.R."/>
            <person name="Slesarev A.I."/>
            <person name="Kadnikov V.V."/>
            <person name="Krogh A."/>
            <person name="Bonch-Osmolovskaya E.A."/>
            <person name="Peng X."/>
            <person name="Kublanov I.V."/>
        </authorList>
    </citation>
    <scope>NUCLEOTIDE SEQUENCE [LARGE SCALE GENOMIC DNA]</scope>
    <source>
        <strain evidence="2 3">R1</strain>
    </source>
</reference>
<dbReference type="PANTHER" id="PTHR36833:SF2">
    <property type="entry name" value="SLR0610 PROTEIN"/>
    <property type="match status" value="1"/>
</dbReference>
<organism evidence="2 3">
    <name type="scientific">Thermogutta terrifontis</name>
    <dbReference type="NCBI Taxonomy" id="1331910"/>
    <lineage>
        <taxon>Bacteria</taxon>
        <taxon>Pseudomonadati</taxon>
        <taxon>Planctomycetota</taxon>
        <taxon>Planctomycetia</taxon>
        <taxon>Pirellulales</taxon>
        <taxon>Thermoguttaceae</taxon>
        <taxon>Thermogutta</taxon>
    </lineage>
</organism>
<keyword evidence="1" id="KW-1133">Transmembrane helix</keyword>
<protein>
    <submittedName>
        <fullName evidence="2">Conserved membrane protein, multidrug efflux associated</fullName>
    </submittedName>
</protein>
<dbReference type="EMBL" id="CP018477">
    <property type="protein sequence ID" value="ASV73416.1"/>
    <property type="molecule type" value="Genomic_DNA"/>
</dbReference>
<feature type="transmembrane region" description="Helical" evidence="1">
    <location>
        <begin position="66"/>
        <end position="87"/>
    </location>
</feature>
<dbReference type="PANTHER" id="PTHR36833">
    <property type="entry name" value="SLR0610 PROTEIN-RELATED"/>
    <property type="match status" value="1"/>
</dbReference>
<keyword evidence="1" id="KW-0472">Membrane</keyword>
<accession>A0A286RBT1</accession>
<dbReference type="InterPro" id="IPR010390">
    <property type="entry name" value="ABC-2_transporter-like"/>
</dbReference>
<name>A0A286RBT1_9BACT</name>
<keyword evidence="1" id="KW-0812">Transmembrane</keyword>
<evidence type="ECO:0000256" key="1">
    <source>
        <dbReference type="SAM" id="Phobius"/>
    </source>
</evidence>
<gene>
    <name evidence="2" type="ORF">THTE_0814</name>
</gene>
<dbReference type="AlphaFoldDB" id="A0A286RBT1"/>
<dbReference type="RefSeq" id="WP_237260189.1">
    <property type="nucleotide sequence ID" value="NZ_CP018477.1"/>
</dbReference>
<feature type="transmembrane region" description="Helical" evidence="1">
    <location>
        <begin position="213"/>
        <end position="233"/>
    </location>
</feature>
<feature type="transmembrane region" description="Helical" evidence="1">
    <location>
        <begin position="29"/>
        <end position="54"/>
    </location>
</feature>
<dbReference type="Pfam" id="PF06182">
    <property type="entry name" value="ABC2_membrane_6"/>
    <property type="match status" value="1"/>
</dbReference>
<feature type="transmembrane region" description="Helical" evidence="1">
    <location>
        <begin position="152"/>
        <end position="173"/>
    </location>
</feature>
<evidence type="ECO:0000313" key="2">
    <source>
        <dbReference type="EMBL" id="ASV73416.1"/>
    </source>
</evidence>
<keyword evidence="3" id="KW-1185">Reference proteome</keyword>
<evidence type="ECO:0000313" key="3">
    <source>
        <dbReference type="Proteomes" id="UP000215086"/>
    </source>
</evidence>
<feature type="transmembrane region" description="Helical" evidence="1">
    <location>
        <begin position="245"/>
        <end position="270"/>
    </location>
</feature>